<feature type="transmembrane region" description="Helical" evidence="2">
    <location>
        <begin position="108"/>
        <end position="130"/>
    </location>
</feature>
<feature type="compositionally biased region" description="Polar residues" evidence="1">
    <location>
        <begin position="153"/>
        <end position="163"/>
    </location>
</feature>
<evidence type="ECO:0000313" key="3">
    <source>
        <dbReference type="EMBL" id="MDP9838318.1"/>
    </source>
</evidence>
<feature type="transmembrane region" description="Helical" evidence="2">
    <location>
        <begin position="77"/>
        <end position="96"/>
    </location>
</feature>
<name>A0ABT9PV26_9HYPH</name>
<dbReference type="RefSeq" id="WP_306836087.1">
    <property type="nucleotide sequence ID" value="NZ_JAUSRF010000009.1"/>
</dbReference>
<organism evidence="3 4">
    <name type="scientific">Neorhizobium huautlense</name>
    <dbReference type="NCBI Taxonomy" id="67774"/>
    <lineage>
        <taxon>Bacteria</taxon>
        <taxon>Pseudomonadati</taxon>
        <taxon>Pseudomonadota</taxon>
        <taxon>Alphaproteobacteria</taxon>
        <taxon>Hyphomicrobiales</taxon>
        <taxon>Rhizobiaceae</taxon>
        <taxon>Rhizobium/Agrobacterium group</taxon>
        <taxon>Neorhizobium</taxon>
    </lineage>
</organism>
<evidence type="ECO:0000256" key="1">
    <source>
        <dbReference type="SAM" id="MobiDB-lite"/>
    </source>
</evidence>
<feature type="region of interest" description="Disordered" evidence="1">
    <location>
        <begin position="135"/>
        <end position="171"/>
    </location>
</feature>
<keyword evidence="2" id="KW-1133">Transmembrane helix</keyword>
<reference evidence="3 4" key="1">
    <citation type="submission" date="2023-07" db="EMBL/GenBank/DDBJ databases">
        <title>Sorghum-associated microbial communities from plants grown in Nebraska, USA.</title>
        <authorList>
            <person name="Schachtman D."/>
        </authorList>
    </citation>
    <scope>NUCLEOTIDE SEQUENCE [LARGE SCALE GENOMIC DNA]</scope>
    <source>
        <strain evidence="3 4">DS1307</strain>
    </source>
</reference>
<dbReference type="Proteomes" id="UP001241472">
    <property type="component" value="Unassembled WGS sequence"/>
</dbReference>
<evidence type="ECO:0000313" key="4">
    <source>
        <dbReference type="Proteomes" id="UP001241472"/>
    </source>
</evidence>
<dbReference type="EMBL" id="JAUSRF010000009">
    <property type="protein sequence ID" value="MDP9838318.1"/>
    <property type="molecule type" value="Genomic_DNA"/>
</dbReference>
<keyword evidence="4" id="KW-1185">Reference proteome</keyword>
<protein>
    <submittedName>
        <fullName evidence="3">Uncharacterized protein</fullName>
    </submittedName>
</protein>
<keyword evidence="2" id="KW-0472">Membrane</keyword>
<evidence type="ECO:0000256" key="2">
    <source>
        <dbReference type="SAM" id="Phobius"/>
    </source>
</evidence>
<comment type="caution">
    <text evidence="3">The sequence shown here is derived from an EMBL/GenBank/DDBJ whole genome shotgun (WGS) entry which is preliminary data.</text>
</comment>
<gene>
    <name evidence="3" type="ORF">J2T09_003085</name>
</gene>
<sequence>MLRTFFATPLSPLWAPIYTAFFTTLYMPEQAELAADWTLLYKASIYWTFGLVYGYIPMLILAPMAHMVLRWRNYQSLSAYIITWFLMSQLLWWGYLNLAPLENGVFNQLVMAFFFNLPWIPAGATFWAIVRPDRRSPKNGKAVELNDRAKSTPAASSRQQSSFGMRGRAPQ</sequence>
<keyword evidence="2" id="KW-0812">Transmembrane</keyword>
<proteinExistence type="predicted"/>
<accession>A0ABT9PV26</accession>
<feature type="transmembrane region" description="Helical" evidence="2">
    <location>
        <begin position="43"/>
        <end position="65"/>
    </location>
</feature>